<dbReference type="SMART" id="SM00690">
    <property type="entry name" value="DM5"/>
    <property type="match status" value="1"/>
</dbReference>
<dbReference type="PANTHER" id="PTHR31927">
    <property type="entry name" value="FI07246P-RELATED-RELATED"/>
    <property type="match status" value="1"/>
</dbReference>
<protein>
    <submittedName>
        <fullName evidence="6">Uncharacterized protein LOC101892259</fullName>
    </submittedName>
</protein>
<evidence type="ECO:0000313" key="6">
    <source>
        <dbReference type="RefSeq" id="XP_005176556.1"/>
    </source>
</evidence>
<evidence type="ECO:0000313" key="4">
    <source>
        <dbReference type="EnsemblMetazoa" id="MDOA014749-PA"/>
    </source>
</evidence>
<dbReference type="AlphaFoldDB" id="A0A1I8NG10"/>
<feature type="region of interest" description="Disordered" evidence="1">
    <location>
        <begin position="214"/>
        <end position="236"/>
    </location>
</feature>
<accession>A0A1I8NG10</accession>
<dbReference type="Pfam" id="PF03103">
    <property type="entry name" value="DUF243"/>
    <property type="match status" value="1"/>
</dbReference>
<reference evidence="6" key="2">
    <citation type="submission" date="2025-04" db="UniProtKB">
        <authorList>
            <consortium name="RefSeq"/>
        </authorList>
    </citation>
    <scope>IDENTIFICATION</scope>
    <source>
        <strain evidence="6">Aabys</strain>
    </source>
</reference>
<evidence type="ECO:0000313" key="5">
    <source>
        <dbReference type="Proteomes" id="UP001652621"/>
    </source>
</evidence>
<organism evidence="4">
    <name type="scientific">Musca domestica</name>
    <name type="common">House fly</name>
    <dbReference type="NCBI Taxonomy" id="7370"/>
    <lineage>
        <taxon>Eukaryota</taxon>
        <taxon>Metazoa</taxon>
        <taxon>Ecdysozoa</taxon>
        <taxon>Arthropoda</taxon>
        <taxon>Hexapoda</taxon>
        <taxon>Insecta</taxon>
        <taxon>Pterygota</taxon>
        <taxon>Neoptera</taxon>
        <taxon>Endopterygota</taxon>
        <taxon>Diptera</taxon>
        <taxon>Brachycera</taxon>
        <taxon>Muscomorpha</taxon>
        <taxon>Muscoidea</taxon>
        <taxon>Muscidae</taxon>
        <taxon>Musca</taxon>
    </lineage>
</organism>
<feature type="domain" description="DUF243" evidence="3">
    <location>
        <begin position="66"/>
        <end position="165"/>
    </location>
</feature>
<evidence type="ECO:0000256" key="1">
    <source>
        <dbReference type="SAM" id="MobiDB-lite"/>
    </source>
</evidence>
<dbReference type="PANTHER" id="PTHR31927:SF2">
    <property type="entry name" value="FI07246P-RELATED"/>
    <property type="match status" value="1"/>
</dbReference>
<dbReference type="eggNOG" id="ENOG502T9R5">
    <property type="taxonomic scope" value="Eukaryota"/>
</dbReference>
<name>A0A1I8NG10_MUSDO</name>
<dbReference type="KEGG" id="mde:101892259"/>
<dbReference type="VEuPathDB" id="VectorBase:MDOA014749"/>
<reference evidence="4" key="1">
    <citation type="submission" date="2020-05" db="UniProtKB">
        <authorList>
            <consortium name="EnsemblMetazoa"/>
        </authorList>
    </citation>
    <scope>IDENTIFICATION</scope>
    <source>
        <strain evidence="4">Aabys</strain>
    </source>
</reference>
<dbReference type="InterPro" id="IPR004145">
    <property type="entry name" value="DUF243"/>
</dbReference>
<dbReference type="GO" id="GO:0040003">
    <property type="term" value="P:chitin-based cuticle development"/>
    <property type="evidence" value="ECO:0007669"/>
    <property type="project" value="TreeGrafter"/>
</dbReference>
<proteinExistence type="predicted"/>
<dbReference type="GO" id="GO:0008010">
    <property type="term" value="F:structural constituent of chitin-based larval cuticle"/>
    <property type="evidence" value="ECO:0007669"/>
    <property type="project" value="TreeGrafter"/>
</dbReference>
<dbReference type="Proteomes" id="UP001652621">
    <property type="component" value="Unplaced"/>
</dbReference>
<dbReference type="GeneID" id="101892259"/>
<dbReference type="GO" id="GO:0062129">
    <property type="term" value="C:chitin-based extracellular matrix"/>
    <property type="evidence" value="ECO:0007669"/>
    <property type="project" value="TreeGrafter"/>
</dbReference>
<dbReference type="EnsemblMetazoa" id="MDOA014749-RA">
    <property type="protein sequence ID" value="MDOA014749-PA"/>
    <property type="gene ID" value="MDOA014749"/>
</dbReference>
<dbReference type="RefSeq" id="XP_005176556.1">
    <property type="nucleotide sequence ID" value="XM_005176499.3"/>
</dbReference>
<evidence type="ECO:0000259" key="3">
    <source>
        <dbReference type="SMART" id="SM00690"/>
    </source>
</evidence>
<sequence length="236" mass="25402">MRTFALVALSLVAVASAAPQFGGYGYQQVQQPAPVVYQPQPSAPIASSGYQGGDKYLPPASTTPAPVVRKQFYLVSAPDDSENQPKQKHLVLGRPQKTYRVVFIKAPGSDNANVKYSAEYAPQEEKTVIYVLSKKDNELNAGDIATPAPTEASKPEVFFIKYKTPEEAEAAQREIQNEYDKLGGTNEFSDEGVAPITSVVGALDGLTPDGAYNYQPIAPSSSEKSAISQYLPPITK</sequence>
<dbReference type="OrthoDB" id="6376010at2759"/>
<dbReference type="VEuPathDB" id="VectorBase:MDOMA2_018899"/>
<keyword evidence="5" id="KW-1185">Reference proteome</keyword>
<evidence type="ECO:0000256" key="2">
    <source>
        <dbReference type="SAM" id="SignalP"/>
    </source>
</evidence>
<feature type="compositionally biased region" description="Polar residues" evidence="1">
    <location>
        <begin position="218"/>
        <end position="228"/>
    </location>
</feature>
<feature type="chain" id="PRO_5044561739" evidence="2">
    <location>
        <begin position="18"/>
        <end position="236"/>
    </location>
</feature>
<gene>
    <name evidence="4" type="primary">101892259</name>
    <name evidence="6" type="synonym">LOC101892259</name>
</gene>
<keyword evidence="2" id="KW-0732">Signal</keyword>
<feature type="signal peptide" evidence="2">
    <location>
        <begin position="1"/>
        <end position="17"/>
    </location>
</feature>